<reference evidence="8 9" key="1">
    <citation type="submission" date="2018-08" db="EMBL/GenBank/DDBJ databases">
        <title>Bacillus chawlae sp. nov., Bacillus glennii sp. nov., and Bacillus saganii sp. nov. Isolated from the Vehicle Assembly Building at Kennedy Space Center where the Viking Spacecraft were Assembled.</title>
        <authorList>
            <person name="Seuylemezian A."/>
            <person name="Vaishampayan P."/>
        </authorList>
    </citation>
    <scope>NUCLEOTIDE SEQUENCE [LARGE SCALE GENOMIC DNA]</scope>
    <source>
        <strain evidence="8 9">V44-8</strain>
    </source>
</reference>
<keyword evidence="3" id="KW-1003">Cell membrane</keyword>
<comment type="similarity">
    <text evidence="2">Belongs to the UPF0702 family.</text>
</comment>
<name>A0A372L6N8_9BACI</name>
<evidence type="ECO:0000256" key="6">
    <source>
        <dbReference type="ARBA" id="ARBA00023136"/>
    </source>
</evidence>
<dbReference type="Pfam" id="PF04239">
    <property type="entry name" value="DUF421"/>
    <property type="match status" value="1"/>
</dbReference>
<comment type="subcellular location">
    <subcellularLocation>
        <location evidence="1">Cell membrane</location>
        <topology evidence="1">Multi-pass membrane protein</topology>
    </subcellularLocation>
</comment>
<dbReference type="PANTHER" id="PTHR34582:SF6">
    <property type="entry name" value="UPF0702 TRANSMEMBRANE PROTEIN YCAP"/>
    <property type="match status" value="1"/>
</dbReference>
<evidence type="ECO:0000313" key="9">
    <source>
        <dbReference type="Proteomes" id="UP000262939"/>
    </source>
</evidence>
<dbReference type="RefSeq" id="WP_117324397.1">
    <property type="nucleotide sequence ID" value="NZ_QVTD01000022.1"/>
</dbReference>
<dbReference type="AlphaFoldDB" id="A0A372L6N8"/>
<evidence type="ECO:0000256" key="4">
    <source>
        <dbReference type="ARBA" id="ARBA00022692"/>
    </source>
</evidence>
<keyword evidence="5" id="KW-1133">Transmembrane helix</keyword>
<dbReference type="EMBL" id="QVTD01000022">
    <property type="protein sequence ID" value="RFU60760.1"/>
    <property type="molecule type" value="Genomic_DNA"/>
</dbReference>
<keyword evidence="4" id="KW-0812">Transmembrane</keyword>
<evidence type="ECO:0000256" key="3">
    <source>
        <dbReference type="ARBA" id="ARBA00022475"/>
    </source>
</evidence>
<dbReference type="OrthoDB" id="1076133at2"/>
<dbReference type="InterPro" id="IPR023090">
    <property type="entry name" value="UPF0702_alpha/beta_dom_sf"/>
</dbReference>
<dbReference type="InterPro" id="IPR007353">
    <property type="entry name" value="DUF421"/>
</dbReference>
<organism evidence="8 9">
    <name type="scientific">Peribacillus glennii</name>
    <dbReference type="NCBI Taxonomy" id="2303991"/>
    <lineage>
        <taxon>Bacteria</taxon>
        <taxon>Bacillati</taxon>
        <taxon>Bacillota</taxon>
        <taxon>Bacilli</taxon>
        <taxon>Bacillales</taxon>
        <taxon>Bacillaceae</taxon>
        <taxon>Peribacillus</taxon>
    </lineage>
</organism>
<evidence type="ECO:0000256" key="5">
    <source>
        <dbReference type="ARBA" id="ARBA00022989"/>
    </source>
</evidence>
<accession>A0A372L6N8</accession>
<evidence type="ECO:0000313" key="8">
    <source>
        <dbReference type="EMBL" id="RFU60760.1"/>
    </source>
</evidence>
<evidence type="ECO:0000256" key="2">
    <source>
        <dbReference type="ARBA" id="ARBA00006448"/>
    </source>
</evidence>
<sequence>MLREKGIFSLKDVHYALLETSGSISVIQTVEPSAVTAGMFDIKPAQAGPTVMLIDERSIIEKGLKSIGKTKDWVMAELAKRNLQPDKIFYTEWSEQNGLYTEPYGS</sequence>
<evidence type="ECO:0000256" key="1">
    <source>
        <dbReference type="ARBA" id="ARBA00004651"/>
    </source>
</evidence>
<keyword evidence="9" id="KW-1185">Reference proteome</keyword>
<dbReference type="GO" id="GO:0005886">
    <property type="term" value="C:plasma membrane"/>
    <property type="evidence" value="ECO:0007669"/>
    <property type="project" value="UniProtKB-SubCell"/>
</dbReference>
<dbReference type="PANTHER" id="PTHR34582">
    <property type="entry name" value="UPF0702 TRANSMEMBRANE PROTEIN YCAP"/>
    <property type="match status" value="1"/>
</dbReference>
<protein>
    <submittedName>
        <fullName evidence="8">DUF421 domain-containing protein</fullName>
    </submittedName>
</protein>
<keyword evidence="6" id="KW-0472">Membrane</keyword>
<dbReference type="Gene3D" id="3.30.240.20">
    <property type="entry name" value="bsu07140 like domains"/>
    <property type="match status" value="2"/>
</dbReference>
<gene>
    <name evidence="8" type="ORF">D0466_20630</name>
</gene>
<dbReference type="Proteomes" id="UP000262939">
    <property type="component" value="Unassembled WGS sequence"/>
</dbReference>
<comment type="caution">
    <text evidence="8">The sequence shown here is derived from an EMBL/GenBank/DDBJ whole genome shotgun (WGS) entry which is preliminary data.</text>
</comment>
<feature type="domain" description="YetF C-terminal" evidence="7">
    <location>
        <begin position="1"/>
        <end position="94"/>
    </location>
</feature>
<evidence type="ECO:0000259" key="7">
    <source>
        <dbReference type="Pfam" id="PF04239"/>
    </source>
</evidence>
<proteinExistence type="inferred from homology"/>